<dbReference type="EMBL" id="BKCJ011276623">
    <property type="protein sequence ID" value="GFD14044.1"/>
    <property type="molecule type" value="Genomic_DNA"/>
</dbReference>
<name>A0A699U2C5_TANCI</name>
<comment type="caution">
    <text evidence="1">The sequence shown here is derived from an EMBL/GenBank/DDBJ whole genome shotgun (WGS) entry which is preliminary data.</text>
</comment>
<reference evidence="1" key="1">
    <citation type="journal article" date="2019" name="Sci. Rep.">
        <title>Draft genome of Tanacetum cinerariifolium, the natural source of mosquito coil.</title>
        <authorList>
            <person name="Yamashiro T."/>
            <person name="Shiraishi A."/>
            <person name="Satake H."/>
            <person name="Nakayama K."/>
        </authorList>
    </citation>
    <scope>NUCLEOTIDE SEQUENCE</scope>
</reference>
<feature type="non-terminal residue" evidence="1">
    <location>
        <position position="171"/>
    </location>
</feature>
<organism evidence="1">
    <name type="scientific">Tanacetum cinerariifolium</name>
    <name type="common">Dalmatian daisy</name>
    <name type="synonym">Chrysanthemum cinerariifolium</name>
    <dbReference type="NCBI Taxonomy" id="118510"/>
    <lineage>
        <taxon>Eukaryota</taxon>
        <taxon>Viridiplantae</taxon>
        <taxon>Streptophyta</taxon>
        <taxon>Embryophyta</taxon>
        <taxon>Tracheophyta</taxon>
        <taxon>Spermatophyta</taxon>
        <taxon>Magnoliopsida</taxon>
        <taxon>eudicotyledons</taxon>
        <taxon>Gunneridae</taxon>
        <taxon>Pentapetalae</taxon>
        <taxon>asterids</taxon>
        <taxon>campanulids</taxon>
        <taxon>Asterales</taxon>
        <taxon>Asteraceae</taxon>
        <taxon>Asteroideae</taxon>
        <taxon>Anthemideae</taxon>
        <taxon>Anthemidinae</taxon>
        <taxon>Tanacetum</taxon>
    </lineage>
</organism>
<sequence>MARQEVWQQVGITPKKDDLLADPAALIIADTWLVLGQYTWPEERVMGRRSWLYGHQSGRTALVLEFAFGSQPFATALVPQGKYAGELAFYPGLLPLRAAPANLVFKGSAAEAIPPAQSIGELLESYATALARQPWLRQWPAALGPVLLAPQADGPWLLHQAAGSAEPRALP</sequence>
<proteinExistence type="predicted"/>
<dbReference type="AlphaFoldDB" id="A0A699U2C5"/>
<protein>
    <submittedName>
        <fullName evidence="1">Uncharacterized protein</fullName>
    </submittedName>
</protein>
<gene>
    <name evidence="1" type="ORF">Tci_886013</name>
</gene>
<evidence type="ECO:0000313" key="1">
    <source>
        <dbReference type="EMBL" id="GFD14044.1"/>
    </source>
</evidence>
<accession>A0A699U2C5</accession>